<dbReference type="Gene3D" id="1.10.287.1700">
    <property type="match status" value="1"/>
</dbReference>
<evidence type="ECO:0000256" key="9">
    <source>
        <dbReference type="ARBA" id="ARBA00023136"/>
    </source>
</evidence>
<keyword evidence="10" id="KW-1006">Bacterial flagellum protein export</keyword>
<comment type="caution">
    <text evidence="11">The sequence shown here is derived from an EMBL/GenBank/DDBJ whole genome shotgun (WGS) entry which is preliminary data.</text>
</comment>
<keyword evidence="7" id="KW-1005">Bacterial flagellum biogenesis</keyword>
<keyword evidence="8" id="KW-0653">Protein transport</keyword>
<dbReference type="GO" id="GO:0009288">
    <property type="term" value="C:bacterial-type flagellum"/>
    <property type="evidence" value="ECO:0007669"/>
    <property type="project" value="InterPro"/>
</dbReference>
<gene>
    <name evidence="11" type="ORF">DD235_15240</name>
</gene>
<evidence type="ECO:0000256" key="2">
    <source>
        <dbReference type="ARBA" id="ARBA00010004"/>
    </source>
</evidence>
<dbReference type="PIRSF" id="PIRSF019404">
    <property type="entry name" value="FliJ"/>
    <property type="match status" value="1"/>
</dbReference>
<dbReference type="PANTHER" id="PTHR38786">
    <property type="entry name" value="FLAGELLAR FLIJ PROTEIN"/>
    <property type="match status" value="1"/>
</dbReference>
<comment type="similarity">
    <text evidence="2">Belongs to the FliJ family.</text>
</comment>
<dbReference type="PANTHER" id="PTHR38786:SF1">
    <property type="entry name" value="FLAGELLAR FLIJ PROTEIN"/>
    <property type="match status" value="1"/>
</dbReference>
<evidence type="ECO:0000256" key="3">
    <source>
        <dbReference type="ARBA" id="ARBA00020392"/>
    </source>
</evidence>
<evidence type="ECO:0000256" key="10">
    <source>
        <dbReference type="ARBA" id="ARBA00023225"/>
    </source>
</evidence>
<keyword evidence="4" id="KW-0813">Transport</keyword>
<evidence type="ECO:0000313" key="11">
    <source>
        <dbReference type="EMBL" id="PWF21174.1"/>
    </source>
</evidence>
<evidence type="ECO:0000256" key="7">
    <source>
        <dbReference type="ARBA" id="ARBA00022795"/>
    </source>
</evidence>
<dbReference type="GO" id="GO:0044781">
    <property type="term" value="P:bacterial-type flagellum organization"/>
    <property type="evidence" value="ECO:0007669"/>
    <property type="project" value="UniProtKB-KW"/>
</dbReference>
<evidence type="ECO:0000256" key="5">
    <source>
        <dbReference type="ARBA" id="ARBA00022475"/>
    </source>
</evidence>
<dbReference type="GO" id="GO:0071973">
    <property type="term" value="P:bacterial-type flagellum-dependent cell motility"/>
    <property type="evidence" value="ECO:0007669"/>
    <property type="project" value="InterPro"/>
</dbReference>
<dbReference type="InterPro" id="IPR053716">
    <property type="entry name" value="Flag_assembly_chemotaxis_eff"/>
</dbReference>
<dbReference type="AlphaFoldDB" id="A0A2V1JTG5"/>
<keyword evidence="5" id="KW-1003">Cell membrane</keyword>
<evidence type="ECO:0000256" key="4">
    <source>
        <dbReference type="ARBA" id="ARBA00022448"/>
    </source>
</evidence>
<dbReference type="Proteomes" id="UP000245212">
    <property type="component" value="Unassembled WGS sequence"/>
</dbReference>
<organism evidence="11 12">
    <name type="scientific">Corticimicrobacter populi</name>
    <dbReference type="NCBI Taxonomy" id="2175229"/>
    <lineage>
        <taxon>Bacteria</taxon>
        <taxon>Pseudomonadati</taxon>
        <taxon>Pseudomonadota</taxon>
        <taxon>Betaproteobacteria</taxon>
        <taxon>Burkholderiales</taxon>
        <taxon>Alcaligenaceae</taxon>
        <taxon>Corticimicrobacter</taxon>
    </lineage>
</organism>
<dbReference type="GO" id="GO:0003774">
    <property type="term" value="F:cytoskeletal motor activity"/>
    <property type="evidence" value="ECO:0007669"/>
    <property type="project" value="InterPro"/>
</dbReference>
<dbReference type="InterPro" id="IPR012823">
    <property type="entry name" value="Flagell_FliJ"/>
</dbReference>
<dbReference type="GO" id="GO:0006935">
    <property type="term" value="P:chemotaxis"/>
    <property type="evidence" value="ECO:0007669"/>
    <property type="project" value="UniProtKB-KW"/>
</dbReference>
<protein>
    <recommendedName>
        <fullName evidence="3">Flagellar FliJ protein</fullName>
    </recommendedName>
</protein>
<keyword evidence="11" id="KW-0969">Cilium</keyword>
<dbReference type="Pfam" id="PF02050">
    <property type="entry name" value="FliJ"/>
    <property type="match status" value="1"/>
</dbReference>
<sequence length="151" mass="17682">MSAKHSPLDTLINLAQKRTESAVRSLGELQTQRNQAGHQLEALYDYKQDYRQRLQNAMRNGVPAAHYQNYEQFLTVLDNVIDQQHKVVLTADQQLEQGREQWRQAKRKLDSFDTLVQRQQKTIALQQQRREQRQTDEQSIRAYLRAGAGTF</sequence>
<dbReference type="GO" id="GO:0015031">
    <property type="term" value="P:protein transport"/>
    <property type="evidence" value="ECO:0007669"/>
    <property type="project" value="UniProtKB-KW"/>
</dbReference>
<name>A0A2V1JTG5_9BURK</name>
<evidence type="ECO:0000313" key="12">
    <source>
        <dbReference type="Proteomes" id="UP000245212"/>
    </source>
</evidence>
<evidence type="ECO:0000256" key="1">
    <source>
        <dbReference type="ARBA" id="ARBA00004413"/>
    </source>
</evidence>
<comment type="subcellular location">
    <subcellularLocation>
        <location evidence="1">Cell membrane</location>
        <topology evidence="1">Peripheral membrane protein</topology>
        <orientation evidence="1">Cytoplasmic side</orientation>
    </subcellularLocation>
</comment>
<dbReference type="GO" id="GO:0005886">
    <property type="term" value="C:plasma membrane"/>
    <property type="evidence" value="ECO:0007669"/>
    <property type="project" value="UniProtKB-SubCell"/>
</dbReference>
<keyword evidence="11" id="KW-0966">Cell projection</keyword>
<proteinExistence type="inferred from homology"/>
<dbReference type="PRINTS" id="PR01004">
    <property type="entry name" value="FLGFLIJ"/>
</dbReference>
<accession>A0A2V1JTG5</accession>
<dbReference type="InterPro" id="IPR018006">
    <property type="entry name" value="Flag_FliJ_proteobac"/>
</dbReference>
<reference evidence="12" key="1">
    <citation type="submission" date="2018-05" db="EMBL/GenBank/DDBJ databases">
        <authorList>
            <person name="Li Y."/>
        </authorList>
    </citation>
    <scope>NUCLEOTIDE SEQUENCE [LARGE SCALE GENOMIC DNA]</scope>
    <source>
        <strain evidence="12">3d-2-2</strain>
    </source>
</reference>
<dbReference type="RefSeq" id="WP_109062981.1">
    <property type="nucleotide sequence ID" value="NZ_QETA01000008.1"/>
</dbReference>
<dbReference type="EMBL" id="QETA01000008">
    <property type="protein sequence ID" value="PWF21174.1"/>
    <property type="molecule type" value="Genomic_DNA"/>
</dbReference>
<keyword evidence="9" id="KW-0472">Membrane</keyword>
<evidence type="ECO:0000256" key="6">
    <source>
        <dbReference type="ARBA" id="ARBA00022500"/>
    </source>
</evidence>
<keyword evidence="12" id="KW-1185">Reference proteome</keyword>
<evidence type="ECO:0000256" key="8">
    <source>
        <dbReference type="ARBA" id="ARBA00022927"/>
    </source>
</evidence>
<dbReference type="NCBIfam" id="TIGR02473">
    <property type="entry name" value="flagell_FliJ"/>
    <property type="match status" value="1"/>
</dbReference>
<dbReference type="InterPro" id="IPR052570">
    <property type="entry name" value="FliJ"/>
</dbReference>
<keyword evidence="6" id="KW-0145">Chemotaxis</keyword>
<keyword evidence="11" id="KW-0282">Flagellum</keyword>